<proteinExistence type="predicted"/>
<dbReference type="Pfam" id="PF01344">
    <property type="entry name" value="Kelch_1"/>
    <property type="match status" value="1"/>
</dbReference>
<dbReference type="SMART" id="SM00612">
    <property type="entry name" value="Kelch"/>
    <property type="match status" value="2"/>
</dbReference>
<dbReference type="AlphaFoldDB" id="A0AA88U2R1"/>
<dbReference type="PANTHER" id="PTHR47365">
    <property type="entry name" value="PLANT PROTEIN, PUTATIVE-RELATED"/>
    <property type="match status" value="1"/>
</dbReference>
<sequence>MGSLPSPPPSLAPPESPENSISRYRVYASFCFREPAPNINVSNWIECYNPCDNTWSRVSSVPQLSENHVLKDFAMTSIANSIYVIGGRLCRKEMPQFPGESDNVLEAERKVLSSVWRYNVNSDHWSRCASLNVPRYNFACDVCDGKIFVVGGQSKLASARGISSAEVYDPAQDVWTPLPNMSTLRYKCVGVTWQGKIHVIGGFAERGILDRIIVPYVDRSSAEVYNTESEKWDLMAGMWQLDVPPHQIVSLDGKLFSSGDCLNAWKGQIEAYDGKLNIWNVVEGSQQNFLSLASYANEENRSQIQRVYYLTMAPIGSHLYFLAIYRMVGESSRTISMVRSFDTSMTGDGWRSFEPQEEEGEKELCSHCCVVQLS</sequence>
<organism evidence="1 2">
    <name type="scientific">Escallonia rubra</name>
    <dbReference type="NCBI Taxonomy" id="112253"/>
    <lineage>
        <taxon>Eukaryota</taxon>
        <taxon>Viridiplantae</taxon>
        <taxon>Streptophyta</taxon>
        <taxon>Embryophyta</taxon>
        <taxon>Tracheophyta</taxon>
        <taxon>Spermatophyta</taxon>
        <taxon>Magnoliopsida</taxon>
        <taxon>eudicotyledons</taxon>
        <taxon>Gunneridae</taxon>
        <taxon>Pentapetalae</taxon>
        <taxon>asterids</taxon>
        <taxon>campanulids</taxon>
        <taxon>Escalloniales</taxon>
        <taxon>Escalloniaceae</taxon>
        <taxon>Escallonia</taxon>
    </lineage>
</organism>
<dbReference type="Gene3D" id="2.120.10.80">
    <property type="entry name" value="Kelch-type beta propeller"/>
    <property type="match status" value="1"/>
</dbReference>
<dbReference type="InterPro" id="IPR015915">
    <property type="entry name" value="Kelch-typ_b-propeller"/>
</dbReference>
<dbReference type="EMBL" id="JAVXUO010002773">
    <property type="protein sequence ID" value="KAK2969853.1"/>
    <property type="molecule type" value="Genomic_DNA"/>
</dbReference>
<name>A0AA88U2R1_9ASTE</name>
<reference evidence="1" key="1">
    <citation type="submission" date="2022-12" db="EMBL/GenBank/DDBJ databases">
        <title>Draft genome assemblies for two species of Escallonia (Escalloniales).</title>
        <authorList>
            <person name="Chanderbali A."/>
            <person name="Dervinis C."/>
            <person name="Anghel I."/>
            <person name="Soltis D."/>
            <person name="Soltis P."/>
            <person name="Zapata F."/>
        </authorList>
    </citation>
    <scope>NUCLEOTIDE SEQUENCE</scope>
    <source>
        <strain evidence="1">UCBG92.1500</strain>
        <tissue evidence="1">Leaf</tissue>
    </source>
</reference>
<evidence type="ECO:0000313" key="1">
    <source>
        <dbReference type="EMBL" id="KAK2969853.1"/>
    </source>
</evidence>
<keyword evidence="2" id="KW-1185">Reference proteome</keyword>
<gene>
    <name evidence="1" type="ORF">RJ640_030162</name>
</gene>
<protein>
    <submittedName>
        <fullName evidence="1">Uncharacterized protein</fullName>
    </submittedName>
</protein>
<comment type="caution">
    <text evidence="1">The sequence shown here is derived from an EMBL/GenBank/DDBJ whole genome shotgun (WGS) entry which is preliminary data.</text>
</comment>
<dbReference type="PANTHER" id="PTHR47365:SF1">
    <property type="entry name" value="F-BOX_KELCH-REPEAT PROTEIN"/>
    <property type="match status" value="1"/>
</dbReference>
<dbReference type="SUPFAM" id="SSF117281">
    <property type="entry name" value="Kelch motif"/>
    <property type="match status" value="1"/>
</dbReference>
<dbReference type="Proteomes" id="UP001187471">
    <property type="component" value="Unassembled WGS sequence"/>
</dbReference>
<evidence type="ECO:0000313" key="2">
    <source>
        <dbReference type="Proteomes" id="UP001187471"/>
    </source>
</evidence>
<dbReference type="InterPro" id="IPR006652">
    <property type="entry name" value="Kelch_1"/>
</dbReference>
<accession>A0AA88U2R1</accession>